<dbReference type="InterPro" id="IPR046346">
    <property type="entry name" value="Aminoacid_DH-like_N_sf"/>
</dbReference>
<dbReference type="Gene3D" id="3.40.50.10860">
    <property type="entry name" value="Leucine Dehydrogenase, chain A, domain 1"/>
    <property type="match status" value="1"/>
</dbReference>
<dbReference type="PANTHER" id="PTHR11606">
    <property type="entry name" value="GLUTAMATE DEHYDROGENASE"/>
    <property type="match status" value="1"/>
</dbReference>
<dbReference type="PIRSF" id="PIRSF000185">
    <property type="entry name" value="Glu_DH"/>
    <property type="match status" value="1"/>
</dbReference>
<protein>
    <recommendedName>
        <fullName evidence="4">Glutamate dehydrogenase</fullName>
    </recommendedName>
</protein>
<dbReference type="KEGG" id="mfz:AOB57_000440"/>
<comment type="subunit">
    <text evidence="2">Homohexamer.</text>
</comment>
<evidence type="ECO:0000256" key="4">
    <source>
        <dbReference type="PIRNR" id="PIRNR000185"/>
    </source>
</evidence>
<accession>A0A660HNM7</accession>
<dbReference type="Proteomes" id="UP000053087">
    <property type="component" value="Chromosome"/>
</dbReference>
<feature type="binding site" evidence="6">
    <location>
        <position position="231"/>
    </location>
    <ligand>
        <name>NAD(+)</name>
        <dbReference type="ChEBI" id="CHEBI:57540"/>
    </ligand>
</feature>
<dbReference type="GO" id="GO:0004352">
    <property type="term" value="F:glutamate dehydrogenase (NAD+) activity"/>
    <property type="evidence" value="ECO:0007669"/>
    <property type="project" value="TreeGrafter"/>
</dbReference>
<dbReference type="InterPro" id="IPR033524">
    <property type="entry name" value="Glu/Leu/Phe/Val_DH_AS"/>
</dbReference>
<organism evidence="10 11">
    <name type="scientific">Methanosarcina flavescens</name>
    <dbReference type="NCBI Taxonomy" id="1715806"/>
    <lineage>
        <taxon>Archaea</taxon>
        <taxon>Methanobacteriati</taxon>
        <taxon>Methanobacteriota</taxon>
        <taxon>Stenosarchaea group</taxon>
        <taxon>Methanomicrobia</taxon>
        <taxon>Methanosarcinales</taxon>
        <taxon>Methanosarcinaceae</taxon>
        <taxon>Methanosarcina</taxon>
    </lineage>
</organism>
<dbReference type="Pfam" id="PF00208">
    <property type="entry name" value="ELFV_dehydrog"/>
    <property type="match status" value="1"/>
</dbReference>
<evidence type="ECO:0000313" key="11">
    <source>
        <dbReference type="Proteomes" id="UP000053087"/>
    </source>
</evidence>
<evidence type="ECO:0000256" key="5">
    <source>
        <dbReference type="PIRSR" id="PIRSR000185-1"/>
    </source>
</evidence>
<keyword evidence="3 4" id="KW-0560">Oxidoreductase</keyword>
<dbReference type="Pfam" id="PF02812">
    <property type="entry name" value="ELFV_dehydrog_N"/>
    <property type="match status" value="1"/>
</dbReference>
<dbReference type="InterPro" id="IPR006096">
    <property type="entry name" value="Glu/Leu/Phe/Val/Trp_DH_C"/>
</dbReference>
<keyword evidence="6" id="KW-0520">NAD</keyword>
<dbReference type="PRINTS" id="PR00082">
    <property type="entry name" value="GLFDHDRGNASE"/>
</dbReference>
<gene>
    <name evidence="10" type="ORF">AOB57_000440</name>
</gene>
<keyword evidence="11" id="KW-1185">Reference proteome</keyword>
<evidence type="ECO:0000256" key="3">
    <source>
        <dbReference type="ARBA" id="ARBA00023002"/>
    </source>
</evidence>
<dbReference type="InterPro" id="IPR036291">
    <property type="entry name" value="NAD(P)-bd_dom_sf"/>
</dbReference>
<dbReference type="InterPro" id="IPR006095">
    <property type="entry name" value="Glu/Leu/Phe/Val/Trp_DH"/>
</dbReference>
<evidence type="ECO:0000256" key="7">
    <source>
        <dbReference type="PIRSR" id="PIRSR000185-3"/>
    </source>
</evidence>
<evidence type="ECO:0000256" key="2">
    <source>
        <dbReference type="ARBA" id="ARBA00011643"/>
    </source>
</evidence>
<dbReference type="SUPFAM" id="SSF51735">
    <property type="entry name" value="NAD(P)-binding Rossmann-fold domains"/>
    <property type="match status" value="1"/>
</dbReference>
<dbReference type="InterPro" id="IPR006097">
    <property type="entry name" value="Glu/Leu/Phe/Val/Trp_DH_dimer"/>
</dbReference>
<name>A0A660HNM7_9EURY</name>
<comment type="similarity">
    <text evidence="1 4 8">Belongs to the Glu/Leu/Phe/Val dehydrogenases family.</text>
</comment>
<dbReference type="AlphaFoldDB" id="A0A660HNM7"/>
<dbReference type="InterPro" id="IPR033922">
    <property type="entry name" value="NAD_bind_Glu_DH"/>
</dbReference>
<feature type="binding site" evidence="6">
    <location>
        <position position="80"/>
    </location>
    <ligand>
        <name>substrate</name>
    </ligand>
</feature>
<keyword evidence="6" id="KW-0547">Nucleotide-binding</keyword>
<dbReference type="SMART" id="SM00839">
    <property type="entry name" value="ELFV_dehydrog"/>
    <property type="match status" value="1"/>
</dbReference>
<dbReference type="GO" id="GO:0006538">
    <property type="term" value="P:L-glutamate catabolic process"/>
    <property type="evidence" value="ECO:0007669"/>
    <property type="project" value="TreeGrafter"/>
</dbReference>
<dbReference type="PROSITE" id="PS00074">
    <property type="entry name" value="GLFV_DEHYDROGENASE"/>
    <property type="match status" value="1"/>
</dbReference>
<proteinExistence type="inferred from homology"/>
<sequence length="426" mass="46672">METHYLKGKTVGSRSKLLEDVKQHLCTCAEGLKLTPDMEAFLEMPMRELYVSLPVHMDDGSIKVFRGFRVQYNEALGPTKGGVRFHPEDTMETTRALAALMTWKCALHKLPLGGAKGGVICNPKELSHREIERLSRAYIRGIYQIIGPDRDIPAPDVYTNPQVMAWMMDEYSKLTGKNVFGAITGKPTSLGGSAGRYDATARGGLCTVREAAKKFGINLKTSRVAVHGFGNVGYHAAYLAKKMFGCKVVAVSDSKGAIFSADGLDPEDVSGHKHSTGSVLNYPGAKTLTNKELLELDVEILIPASLENVITKENAGKVKARILAEMANGPTTVEGEAILNSKGVHIIPDILCNGGGVIVSYFEMVQNYSGMQWEEDDVRSRLERKMKEAYDSVYNFASKNNVTMRQAAYSLAVGRVVEAMQLRGWI</sequence>
<dbReference type="PANTHER" id="PTHR11606:SF13">
    <property type="entry name" value="GLUTAMATE DEHYDROGENASE 1, MITOCHONDRIAL"/>
    <property type="match status" value="1"/>
</dbReference>
<evidence type="ECO:0000256" key="8">
    <source>
        <dbReference type="RuleBase" id="RU004417"/>
    </source>
</evidence>
<feature type="active site" description="Proton donor" evidence="5">
    <location>
        <position position="116"/>
    </location>
</feature>
<dbReference type="GO" id="GO:0000166">
    <property type="term" value="F:nucleotide binding"/>
    <property type="evidence" value="ECO:0007669"/>
    <property type="project" value="UniProtKB-KW"/>
</dbReference>
<dbReference type="Gene3D" id="3.40.50.720">
    <property type="entry name" value="NAD(P)-binding Rossmann-like Domain"/>
    <property type="match status" value="1"/>
</dbReference>
<feature type="site" description="Important for catalysis" evidence="7">
    <location>
        <position position="156"/>
    </location>
</feature>
<dbReference type="InterPro" id="IPR014362">
    <property type="entry name" value="Glu_DH"/>
</dbReference>
<dbReference type="EMBL" id="CP032683">
    <property type="protein sequence ID" value="AYK13880.1"/>
    <property type="molecule type" value="Genomic_DNA"/>
</dbReference>
<dbReference type="CDD" id="cd01076">
    <property type="entry name" value="NAD_bind_1_Glu_DH"/>
    <property type="match status" value="1"/>
</dbReference>
<dbReference type="FunFam" id="3.40.50.10860:FF:000003">
    <property type="entry name" value="Glutamate dehydrogenase"/>
    <property type="match status" value="1"/>
</dbReference>
<evidence type="ECO:0000256" key="1">
    <source>
        <dbReference type="ARBA" id="ARBA00006382"/>
    </source>
</evidence>
<feature type="binding site" evidence="6">
    <location>
        <position position="200"/>
    </location>
    <ligand>
        <name>NAD(+)</name>
        <dbReference type="ChEBI" id="CHEBI:57540"/>
    </ligand>
</feature>
<evidence type="ECO:0000313" key="10">
    <source>
        <dbReference type="EMBL" id="AYK13880.1"/>
    </source>
</evidence>
<evidence type="ECO:0000256" key="6">
    <source>
        <dbReference type="PIRSR" id="PIRSR000185-2"/>
    </source>
</evidence>
<feature type="binding site" evidence="6">
    <location>
        <position position="104"/>
    </location>
    <ligand>
        <name>substrate</name>
    </ligand>
</feature>
<reference evidence="10 11" key="1">
    <citation type="journal article" date="2016" name="Int. J. Syst. Evol. Microbiol.">
        <title>Methanosarcina flavescens sp. nov., a methanogenic archaeon isolated from a full-scale anaerobic digester.</title>
        <authorList>
            <person name="Kern T."/>
            <person name="Fischer M.A."/>
            <person name="Deppenmeier U."/>
            <person name="Schmitz R.A."/>
            <person name="Rother M."/>
        </authorList>
    </citation>
    <scope>NUCLEOTIDE SEQUENCE [LARGE SCALE GENOMIC DNA]</scope>
    <source>
        <strain evidence="10 11">E03.2</strain>
    </source>
</reference>
<feature type="binding site" evidence="6">
    <location>
        <position position="360"/>
    </location>
    <ligand>
        <name>substrate</name>
    </ligand>
</feature>
<evidence type="ECO:0000259" key="9">
    <source>
        <dbReference type="SMART" id="SM00839"/>
    </source>
</evidence>
<feature type="domain" description="Glutamate/phenylalanine/leucine/valine/L-tryptophan dehydrogenase C-terminal" evidence="9">
    <location>
        <begin position="193"/>
        <end position="424"/>
    </location>
</feature>
<dbReference type="SUPFAM" id="SSF53223">
    <property type="entry name" value="Aminoacid dehydrogenase-like, N-terminal domain"/>
    <property type="match status" value="1"/>
</dbReference>